<dbReference type="AlphaFoldDB" id="A0A1E5IL54"/>
<dbReference type="EMBL" id="LNVX01000227">
    <property type="protein sequence ID" value="OEG71226.1"/>
    <property type="molecule type" value="Genomic_DNA"/>
</dbReference>
<dbReference type="InterPro" id="IPR053916">
    <property type="entry name" value="DUF6978"/>
</dbReference>
<comment type="caution">
    <text evidence="1">The sequence shown here is derived from an EMBL/GenBank/DDBJ whole genome shotgun (WGS) entry which is preliminary data.</text>
</comment>
<name>A0A1E5IL54_ENDTX</name>
<dbReference type="Proteomes" id="UP000095237">
    <property type="component" value="Unassembled WGS sequence"/>
</dbReference>
<sequence length="73" mass="8490">MRLDINATPHRNPDNIEIGNSHLHMHREGFSDKYAIDIPMDKFSDVNNLEQTFIDFLKYCNIKEISSIQGNLI</sequence>
<protein>
    <submittedName>
        <fullName evidence="1">Uncharacterized protein</fullName>
    </submittedName>
</protein>
<evidence type="ECO:0000313" key="1">
    <source>
        <dbReference type="EMBL" id="OEG71226.1"/>
    </source>
</evidence>
<gene>
    <name evidence="1" type="ORF">ATZ36_15605</name>
</gene>
<accession>A0A1E5IL54</accession>
<proteinExistence type="predicted"/>
<keyword evidence="2" id="KW-1185">Reference proteome</keyword>
<reference evidence="1 2" key="1">
    <citation type="submission" date="2015-11" db="EMBL/GenBank/DDBJ databases">
        <title>Evidence for parallel genomic evolution in an endosymbiosis of termite gut flagellates.</title>
        <authorList>
            <person name="Zheng H."/>
        </authorList>
    </citation>
    <scope>NUCLEOTIDE SEQUENCE [LARGE SCALE GENOMIC DNA]</scope>
    <source>
        <strain evidence="1 2">CET450</strain>
    </source>
</reference>
<organism evidence="1 2">
    <name type="scientific">Endomicrobium trichonymphae</name>
    <dbReference type="NCBI Taxonomy" id="1408204"/>
    <lineage>
        <taxon>Bacteria</taxon>
        <taxon>Pseudomonadati</taxon>
        <taxon>Elusimicrobiota</taxon>
        <taxon>Endomicrobiia</taxon>
        <taxon>Endomicrobiales</taxon>
        <taxon>Endomicrobiaceae</taxon>
        <taxon>Candidatus Endomicrobiellum</taxon>
    </lineage>
</organism>
<dbReference type="Pfam" id="PF22398">
    <property type="entry name" value="DUF6978"/>
    <property type="match status" value="1"/>
</dbReference>
<evidence type="ECO:0000313" key="2">
    <source>
        <dbReference type="Proteomes" id="UP000095237"/>
    </source>
</evidence>